<accession>A0A839E8Z8</accession>
<dbReference type="InterPro" id="IPR036390">
    <property type="entry name" value="WH_DNA-bd_sf"/>
</dbReference>
<dbReference type="Gene3D" id="1.10.10.10">
    <property type="entry name" value="Winged helix-like DNA-binding domain superfamily/Winged helix DNA-binding domain"/>
    <property type="match status" value="1"/>
</dbReference>
<sequence>MSDPASRTSAARLFRALGSEARLRLIETLAGEPLTVSALTTATGMSQPLVSQHLATLREIGAVTVTRHGREAIYEIADAHIAHIVTDALQHVDEERTDRV</sequence>
<dbReference type="InterPro" id="IPR011991">
    <property type="entry name" value="ArsR-like_HTH"/>
</dbReference>
<dbReference type="PANTHER" id="PTHR43132:SF8">
    <property type="entry name" value="HTH-TYPE TRANSCRIPTIONAL REGULATOR KMTR"/>
    <property type="match status" value="1"/>
</dbReference>
<dbReference type="PRINTS" id="PR00778">
    <property type="entry name" value="HTHARSR"/>
</dbReference>
<evidence type="ECO:0000256" key="2">
    <source>
        <dbReference type="ARBA" id="ARBA00023125"/>
    </source>
</evidence>
<evidence type="ECO:0000313" key="6">
    <source>
        <dbReference type="Proteomes" id="UP000585905"/>
    </source>
</evidence>
<dbReference type="InterPro" id="IPR036388">
    <property type="entry name" value="WH-like_DNA-bd_sf"/>
</dbReference>
<evidence type="ECO:0000256" key="1">
    <source>
        <dbReference type="ARBA" id="ARBA00023015"/>
    </source>
</evidence>
<protein>
    <submittedName>
        <fullName evidence="5">DNA-binding transcriptional ArsR family regulator</fullName>
    </submittedName>
</protein>
<dbReference type="CDD" id="cd00090">
    <property type="entry name" value="HTH_ARSR"/>
    <property type="match status" value="1"/>
</dbReference>
<dbReference type="PROSITE" id="PS50987">
    <property type="entry name" value="HTH_ARSR_2"/>
    <property type="match status" value="1"/>
</dbReference>
<evidence type="ECO:0000256" key="3">
    <source>
        <dbReference type="ARBA" id="ARBA00023163"/>
    </source>
</evidence>
<comment type="caution">
    <text evidence="5">The sequence shown here is derived from an EMBL/GenBank/DDBJ whole genome shotgun (WGS) entry which is preliminary data.</text>
</comment>
<dbReference type="Pfam" id="PF01022">
    <property type="entry name" value="HTH_5"/>
    <property type="match status" value="1"/>
</dbReference>
<dbReference type="EMBL" id="JACGWX010000002">
    <property type="protein sequence ID" value="MBA8847736.1"/>
    <property type="molecule type" value="Genomic_DNA"/>
</dbReference>
<keyword evidence="2 5" id="KW-0238">DNA-binding</keyword>
<gene>
    <name evidence="5" type="ORF">FHX53_001321</name>
</gene>
<dbReference type="GO" id="GO:0003700">
    <property type="term" value="F:DNA-binding transcription factor activity"/>
    <property type="evidence" value="ECO:0007669"/>
    <property type="project" value="InterPro"/>
</dbReference>
<dbReference type="AlphaFoldDB" id="A0A839E8Z8"/>
<dbReference type="GO" id="GO:0003677">
    <property type="term" value="F:DNA binding"/>
    <property type="evidence" value="ECO:0007669"/>
    <property type="project" value="UniProtKB-KW"/>
</dbReference>
<reference evidence="5 6" key="1">
    <citation type="submission" date="2020-07" db="EMBL/GenBank/DDBJ databases">
        <title>Sequencing the genomes of 1000 actinobacteria strains.</title>
        <authorList>
            <person name="Klenk H.-P."/>
        </authorList>
    </citation>
    <scope>NUCLEOTIDE SEQUENCE [LARGE SCALE GENOMIC DNA]</scope>
    <source>
        <strain evidence="5 6">DSM 19663</strain>
    </source>
</reference>
<dbReference type="RefSeq" id="WP_182490527.1">
    <property type="nucleotide sequence ID" value="NZ_BAAAOV010000005.1"/>
</dbReference>
<keyword evidence="1" id="KW-0805">Transcription regulation</keyword>
<evidence type="ECO:0000313" key="5">
    <source>
        <dbReference type="EMBL" id="MBA8847736.1"/>
    </source>
</evidence>
<dbReference type="NCBIfam" id="NF033788">
    <property type="entry name" value="HTH_metalloreg"/>
    <property type="match status" value="1"/>
</dbReference>
<dbReference type="SUPFAM" id="SSF46785">
    <property type="entry name" value="Winged helix' DNA-binding domain"/>
    <property type="match status" value="1"/>
</dbReference>
<feature type="domain" description="HTH arsR-type" evidence="4">
    <location>
        <begin position="2"/>
        <end position="96"/>
    </location>
</feature>
<dbReference type="InterPro" id="IPR001845">
    <property type="entry name" value="HTH_ArsR_DNA-bd_dom"/>
</dbReference>
<dbReference type="PANTHER" id="PTHR43132">
    <property type="entry name" value="ARSENICAL RESISTANCE OPERON REPRESSOR ARSR-RELATED"/>
    <property type="match status" value="1"/>
</dbReference>
<organism evidence="5 6">
    <name type="scientific">Microcella alkalica</name>
    <dbReference type="NCBI Taxonomy" id="355930"/>
    <lineage>
        <taxon>Bacteria</taxon>
        <taxon>Bacillati</taxon>
        <taxon>Actinomycetota</taxon>
        <taxon>Actinomycetes</taxon>
        <taxon>Micrococcales</taxon>
        <taxon>Microbacteriaceae</taxon>
        <taxon>Microcella</taxon>
    </lineage>
</organism>
<name>A0A839E8Z8_9MICO</name>
<dbReference type="SMART" id="SM00418">
    <property type="entry name" value="HTH_ARSR"/>
    <property type="match status" value="1"/>
</dbReference>
<proteinExistence type="predicted"/>
<keyword evidence="6" id="KW-1185">Reference proteome</keyword>
<keyword evidence="3" id="KW-0804">Transcription</keyword>
<evidence type="ECO:0000259" key="4">
    <source>
        <dbReference type="PROSITE" id="PS50987"/>
    </source>
</evidence>
<dbReference type="Proteomes" id="UP000585905">
    <property type="component" value="Unassembled WGS sequence"/>
</dbReference>
<dbReference type="InterPro" id="IPR051011">
    <property type="entry name" value="Metal_resp_trans_reg"/>
</dbReference>